<sequence>MTLLLQLSTDYGQVVHDSFTGYGHYLLTEVLHPHWGNYFYWLVAISLGFWGLELAWPWRRDQGAFRQDFWLDVFYMFFNYFLFSLVVYNALSNVFVQLFKDGLGLVGIHNLVAVEIGNWPLWARLLTLFVVRDFIQWNVHRLLHRVGWLWAFHQVHHSVEEMGFAAHLRYHPVETVVYRFFEYVPLAMIGFGLTDFFLVHLFTLAVGHFNHANLYAPLGPLKYLFNNPQTHLWHHAQELPEARRHGVNFALTLTVWDYLFKTAYVPTEQADLPLGFEGVEHYPATFLAQQVEPFAQLARPSAPALPAALPAVATPPRLPYSPG</sequence>
<evidence type="ECO:0000256" key="3">
    <source>
        <dbReference type="ARBA" id="ARBA00022989"/>
    </source>
</evidence>
<evidence type="ECO:0000313" key="10">
    <source>
        <dbReference type="Proteomes" id="UP000826188"/>
    </source>
</evidence>
<dbReference type="PANTHER" id="PTHR21624">
    <property type="entry name" value="STEROL DESATURASE-RELATED PROTEIN"/>
    <property type="match status" value="1"/>
</dbReference>
<evidence type="ECO:0000256" key="4">
    <source>
        <dbReference type="ARBA" id="ARBA00023002"/>
    </source>
</evidence>
<comment type="caution">
    <text evidence="9">The sequence shown here is derived from an EMBL/GenBank/DDBJ whole genome shotgun (WGS) entry which is preliminary data.</text>
</comment>
<gene>
    <name evidence="9" type="ORF">KYK14_01125</name>
</gene>
<dbReference type="InterPro" id="IPR006694">
    <property type="entry name" value="Fatty_acid_hydroxylase"/>
</dbReference>
<comment type="subcellular location">
    <subcellularLocation>
        <location evidence="1">Endomembrane system</location>
        <topology evidence="1">Multi-pass membrane protein</topology>
    </subcellularLocation>
</comment>
<name>A0ABS6WU90_9BACT</name>
<dbReference type="PANTHER" id="PTHR21624:SF1">
    <property type="entry name" value="ALKYLGLYCEROL MONOOXYGENASE"/>
    <property type="match status" value="1"/>
</dbReference>
<feature type="transmembrane region" description="Helical" evidence="7">
    <location>
        <begin position="183"/>
        <end position="206"/>
    </location>
</feature>
<keyword evidence="2 7" id="KW-0812">Transmembrane</keyword>
<organism evidence="9 10">
    <name type="scientific">Hymenobacter profundi</name>
    <dbReference type="NCBI Taxonomy" id="1982110"/>
    <lineage>
        <taxon>Bacteria</taxon>
        <taxon>Pseudomonadati</taxon>
        <taxon>Bacteroidota</taxon>
        <taxon>Cytophagia</taxon>
        <taxon>Cytophagales</taxon>
        <taxon>Hymenobacteraceae</taxon>
        <taxon>Hymenobacter</taxon>
    </lineage>
</organism>
<dbReference type="Pfam" id="PF04116">
    <property type="entry name" value="FA_hydroxylase"/>
    <property type="match status" value="1"/>
</dbReference>
<dbReference type="Proteomes" id="UP000826188">
    <property type="component" value="Unassembled WGS sequence"/>
</dbReference>
<keyword evidence="10" id="KW-1185">Reference proteome</keyword>
<protein>
    <submittedName>
        <fullName evidence="9">Sterol desaturase family protein</fullName>
    </submittedName>
</protein>
<dbReference type="EMBL" id="JAHWGL010000002">
    <property type="protein sequence ID" value="MBW3127141.1"/>
    <property type="molecule type" value="Genomic_DNA"/>
</dbReference>
<keyword evidence="4" id="KW-0560">Oxidoreductase</keyword>
<evidence type="ECO:0000256" key="2">
    <source>
        <dbReference type="ARBA" id="ARBA00022692"/>
    </source>
</evidence>
<evidence type="ECO:0000313" key="9">
    <source>
        <dbReference type="EMBL" id="MBW3127141.1"/>
    </source>
</evidence>
<keyword evidence="6 7" id="KW-0472">Membrane</keyword>
<dbReference type="RefSeq" id="WP_219156230.1">
    <property type="nucleotide sequence ID" value="NZ_JAHWGL010000002.1"/>
</dbReference>
<evidence type="ECO:0000259" key="8">
    <source>
        <dbReference type="Pfam" id="PF04116"/>
    </source>
</evidence>
<proteinExistence type="predicted"/>
<evidence type="ECO:0000256" key="7">
    <source>
        <dbReference type="SAM" id="Phobius"/>
    </source>
</evidence>
<evidence type="ECO:0000256" key="5">
    <source>
        <dbReference type="ARBA" id="ARBA00023098"/>
    </source>
</evidence>
<evidence type="ECO:0000256" key="1">
    <source>
        <dbReference type="ARBA" id="ARBA00004127"/>
    </source>
</evidence>
<evidence type="ECO:0000256" key="6">
    <source>
        <dbReference type="ARBA" id="ARBA00023136"/>
    </source>
</evidence>
<reference evidence="9 10" key="1">
    <citation type="submission" date="2021-07" db="EMBL/GenBank/DDBJ databases">
        <title>Hymenobacter profundi sp. nov., isolated from deep-sea water.</title>
        <authorList>
            <person name="Kim M.K."/>
        </authorList>
    </citation>
    <scope>NUCLEOTIDE SEQUENCE [LARGE SCALE GENOMIC DNA]</scope>
    <source>
        <strain evidence="9 10">M2</strain>
    </source>
</reference>
<keyword evidence="5" id="KW-0443">Lipid metabolism</keyword>
<feature type="transmembrane region" description="Helical" evidence="7">
    <location>
        <begin position="38"/>
        <end position="57"/>
    </location>
</feature>
<dbReference type="InterPro" id="IPR051689">
    <property type="entry name" value="Sterol_desaturase/TMEM195"/>
</dbReference>
<keyword evidence="3 7" id="KW-1133">Transmembrane helix</keyword>
<feature type="domain" description="Fatty acid hydroxylase" evidence="8">
    <location>
        <begin position="126"/>
        <end position="262"/>
    </location>
</feature>
<accession>A0ABS6WU90</accession>
<feature type="transmembrane region" description="Helical" evidence="7">
    <location>
        <begin position="69"/>
        <end position="91"/>
    </location>
</feature>